<feature type="repeat" description="WD" evidence="2">
    <location>
        <begin position="382"/>
        <end position="423"/>
    </location>
</feature>
<evidence type="ECO:0000256" key="3">
    <source>
        <dbReference type="SAM" id="Coils"/>
    </source>
</evidence>
<dbReference type="GO" id="GO:0003713">
    <property type="term" value="F:transcription coactivator activity"/>
    <property type="evidence" value="ECO:0007669"/>
    <property type="project" value="UniProtKB-UniRule"/>
</dbReference>
<dbReference type="GO" id="GO:0015031">
    <property type="term" value="P:protein transport"/>
    <property type="evidence" value="ECO:0007669"/>
    <property type="project" value="UniProtKB-KW"/>
</dbReference>
<dbReference type="Gene3D" id="1.10.246.140">
    <property type="match status" value="1"/>
</dbReference>
<keyword evidence="1" id="KW-0653">Protein transport</keyword>
<proteinExistence type="inferred from homology"/>
<gene>
    <name evidence="4" type="ORF">EVOR1521_LOCUS22453</name>
</gene>
<dbReference type="Gene3D" id="2.130.10.10">
    <property type="entry name" value="YVTN repeat-like/Quinoprotein amine dehydrogenase"/>
    <property type="match status" value="2"/>
</dbReference>
<comment type="subunit">
    <text evidence="1">Component of the nuclear pore complex (NPC)-associated TREX-2 complex (transcription and export complex 2). Component of the SAGA transcription coactivator-HAT complex. Within the SAGA complex, participates to a subcomplex of SAGA called the DUB module (deubiquitination module).</text>
</comment>
<dbReference type="PROSITE" id="PS50082">
    <property type="entry name" value="WD_REPEATS_2"/>
    <property type="match status" value="1"/>
</dbReference>
<dbReference type="GO" id="GO:0000124">
    <property type="term" value="C:SAGA complex"/>
    <property type="evidence" value="ECO:0007669"/>
    <property type="project" value="UniProtKB-UniRule"/>
</dbReference>
<evidence type="ECO:0000256" key="2">
    <source>
        <dbReference type="PROSITE-ProRule" id="PRU00221"/>
    </source>
</evidence>
<dbReference type="InterPro" id="IPR018783">
    <property type="entry name" value="TF_ENY2"/>
</dbReference>
<dbReference type="Pfam" id="PF10163">
    <property type="entry name" value="EnY2"/>
    <property type="match status" value="1"/>
</dbReference>
<name>A0AA36J456_9DINO</name>
<dbReference type="EMBL" id="CAUJNA010003309">
    <property type="protein sequence ID" value="CAJ1398757.1"/>
    <property type="molecule type" value="Genomic_DNA"/>
</dbReference>
<keyword evidence="3" id="KW-0175">Coiled coil</keyword>
<feature type="coiled-coil region" evidence="3">
    <location>
        <begin position="154"/>
        <end position="181"/>
    </location>
</feature>
<dbReference type="InterPro" id="IPR001680">
    <property type="entry name" value="WD40_rpt"/>
</dbReference>
<dbReference type="PANTHER" id="PTHR15653:SF0">
    <property type="entry name" value="CONNECTOR OF KINASE TO AP-1, ISOFORM E"/>
    <property type="match status" value="1"/>
</dbReference>
<evidence type="ECO:0000313" key="5">
    <source>
        <dbReference type="Proteomes" id="UP001178507"/>
    </source>
</evidence>
<dbReference type="PROSITE" id="PS50294">
    <property type="entry name" value="WD_REPEATS_REGION"/>
    <property type="match status" value="1"/>
</dbReference>
<dbReference type="GO" id="GO:0006325">
    <property type="term" value="P:chromatin organization"/>
    <property type="evidence" value="ECO:0007669"/>
    <property type="project" value="UniProtKB-KW"/>
</dbReference>
<protein>
    <recommendedName>
        <fullName evidence="1">Transcription and mRNA export factor ENY2</fullName>
    </recommendedName>
    <alternativeName>
        <fullName evidence="1">Enhancer of yellow 2 transcription factor homolog</fullName>
    </alternativeName>
</protein>
<keyword evidence="1" id="KW-0539">Nucleus</keyword>
<keyword evidence="1" id="KW-0804">Transcription</keyword>
<dbReference type="Pfam" id="PF00400">
    <property type="entry name" value="WD40"/>
    <property type="match status" value="1"/>
</dbReference>
<dbReference type="InterPro" id="IPR038212">
    <property type="entry name" value="TF_EnY2_sf"/>
</dbReference>
<reference evidence="4" key="1">
    <citation type="submission" date="2023-08" db="EMBL/GenBank/DDBJ databases">
        <authorList>
            <person name="Chen Y."/>
            <person name="Shah S."/>
            <person name="Dougan E. K."/>
            <person name="Thang M."/>
            <person name="Chan C."/>
        </authorList>
    </citation>
    <scope>NUCLEOTIDE SEQUENCE</scope>
</reference>
<dbReference type="SUPFAM" id="SSF50978">
    <property type="entry name" value="WD40 repeat-like"/>
    <property type="match status" value="1"/>
</dbReference>
<dbReference type="GO" id="GO:0071819">
    <property type="term" value="C:DUBm complex"/>
    <property type="evidence" value="ECO:0007669"/>
    <property type="project" value="UniProtKB-UniRule"/>
</dbReference>
<comment type="caution">
    <text evidence="4">The sequence shown here is derived from an EMBL/GenBank/DDBJ whole genome shotgun (WGS) entry which is preliminary data.</text>
</comment>
<accession>A0AA36J456</accession>
<sequence>MEQSMLDVKLQETGERERLKEYIIGHLNECGWREDLKKQCVDFIQNKGVEQVSLEEMIADIAPRGRATLPEKLKVEVFNRLRQETGKTGTRVDSLIWVSGFTRSKRSRFSSLNGPSSTPRHEMESWLAEAEIYCHRLNRSRTAWSLERDSAARIAAFEDRLRALRRRNEQLASTVKILDEALSSCKSRSAKSLSLFRGTGPVACSPQETESEDWRSLALRIPSVRKSWSEAKAYHALHKAGLPEHLSLKEIHRNEIHPESPEGFHFGAMRDREPWEVVATLISHPNAVRNARICQGVLFTAGDDATVKAVDLSGFRRNSEAPCDDWEPFTVYRAHTGPVLALALPEDAPPVGFSGGMDGDIYSFEVMLPSECPSEMSHLQRFRGHRDSVWALDLQPKLGLLASTGADKMVLLWQAAQDGCVAAPLQALDLPSDGFGPVTGIAWGPRSSSLLLCCGSWASSCCAMDAEQGVAAYRANAKTREDHAAPVLAVACHRSSDIAVSGHADACARVFSPLTGRSMWTLQCGQGKMVTSVALDPGPGTEVVAAGHDGSLHIFDLRTCRCVQEAHLHERAIAAQGEAIHSVGARLHSVRCLKQMQLTGSPQWRLHCHSRRRCNSAPA</sequence>
<dbReference type="InterPro" id="IPR015943">
    <property type="entry name" value="WD40/YVTN_repeat-like_dom_sf"/>
</dbReference>
<keyword evidence="5" id="KW-1185">Reference proteome</keyword>
<keyword evidence="1" id="KW-0010">Activator</keyword>
<keyword evidence="1" id="KW-0156">Chromatin regulator</keyword>
<evidence type="ECO:0000313" key="4">
    <source>
        <dbReference type="EMBL" id="CAJ1398757.1"/>
    </source>
</evidence>
<dbReference type="GO" id="GO:0070390">
    <property type="term" value="C:transcription export complex 2"/>
    <property type="evidence" value="ECO:0007669"/>
    <property type="project" value="UniProtKB-UniRule"/>
</dbReference>
<evidence type="ECO:0000256" key="1">
    <source>
        <dbReference type="HAMAP-Rule" id="MF_03046"/>
    </source>
</evidence>
<comment type="subcellular location">
    <subcellularLocation>
        <location evidence="1">Nucleus</location>
        <location evidence="1">Nucleoplasm</location>
    </subcellularLocation>
</comment>
<dbReference type="AlphaFoldDB" id="A0AA36J456"/>
<dbReference type="PANTHER" id="PTHR15653">
    <property type="entry name" value="STRIATIN"/>
    <property type="match status" value="1"/>
</dbReference>
<organism evidence="4 5">
    <name type="scientific">Effrenium voratum</name>
    <dbReference type="NCBI Taxonomy" id="2562239"/>
    <lineage>
        <taxon>Eukaryota</taxon>
        <taxon>Sar</taxon>
        <taxon>Alveolata</taxon>
        <taxon>Dinophyceae</taxon>
        <taxon>Suessiales</taxon>
        <taxon>Symbiodiniaceae</taxon>
        <taxon>Effrenium</taxon>
    </lineage>
</organism>
<dbReference type="Proteomes" id="UP001178507">
    <property type="component" value="Unassembled WGS sequence"/>
</dbReference>
<comment type="function">
    <text evidence="1">Involved in mRNA export coupled transcription activation by association with both the TREX-2 and the SAGA complexes. The transcription regulatory histone acetylation (HAT) complex SAGA is a multiprotein complex that activates transcription by remodeling chromatin and mediating histone acetylation and deubiquitination. Within the SAGA complex, participates to a subcomplex that specifically deubiquitinates histones. The SAGA complex is recruited to specific gene promoters by activators, where it is required for transcription. The TREX-2 complex functions in docking export-competent ribonucleoprotein particles (mRNPs) to the nuclear entrance of the nuclear pore complex (nuclear basket). TREX-2 participates in mRNA export and accurate chromatin positioning in the nucleus by tethering genes to the nuclear periphery.</text>
</comment>
<dbReference type="HAMAP" id="MF_03046">
    <property type="entry name" value="ENY2_Sus1"/>
    <property type="match status" value="1"/>
</dbReference>
<keyword evidence="2" id="KW-0853">WD repeat</keyword>
<dbReference type="InterPro" id="IPR036322">
    <property type="entry name" value="WD40_repeat_dom_sf"/>
</dbReference>
<dbReference type="SMART" id="SM00320">
    <property type="entry name" value="WD40"/>
    <property type="match status" value="6"/>
</dbReference>
<keyword evidence="1" id="KW-0805">Transcription regulation</keyword>
<keyword evidence="1" id="KW-0813">Transport</keyword>
<keyword evidence="1" id="KW-0509">mRNA transport</keyword>
<dbReference type="InterPro" id="IPR051488">
    <property type="entry name" value="WD_repeat_striatin"/>
</dbReference>
<keyword evidence="1" id="KW-0811">Translocation</keyword>
<dbReference type="GO" id="GO:0005643">
    <property type="term" value="C:nuclear pore"/>
    <property type="evidence" value="ECO:0007669"/>
    <property type="project" value="UniProtKB-UniRule"/>
</dbReference>
<dbReference type="GO" id="GO:0006368">
    <property type="term" value="P:transcription elongation by RNA polymerase II"/>
    <property type="evidence" value="ECO:0007669"/>
    <property type="project" value="UniProtKB-UniRule"/>
</dbReference>
<comment type="similarity">
    <text evidence="1">Belongs to the ENY2 family.</text>
</comment>
<dbReference type="GO" id="GO:0006406">
    <property type="term" value="P:mRNA export from nucleus"/>
    <property type="evidence" value="ECO:0007669"/>
    <property type="project" value="UniProtKB-UniRule"/>
</dbReference>
<dbReference type="GO" id="GO:0005654">
    <property type="term" value="C:nucleoplasm"/>
    <property type="evidence" value="ECO:0007669"/>
    <property type="project" value="UniProtKB-SubCell"/>
</dbReference>